<dbReference type="eggNOG" id="COG0037">
    <property type="taxonomic scope" value="Bacteria"/>
</dbReference>
<dbReference type="STRING" id="857293.CAAU_0384"/>
<dbReference type="InterPro" id="IPR014729">
    <property type="entry name" value="Rossmann-like_a/b/a_fold"/>
</dbReference>
<accession>G0V4J3</accession>
<name>G0V4J3_9CLOT</name>
<dbReference type="InterPro" id="IPR011063">
    <property type="entry name" value="TilS/TtcA_N"/>
</dbReference>
<reference evidence="3 4" key="1">
    <citation type="journal article" date="2011" name="J. Bacteriol.">
        <title>Draft genome sequence of Caloramator australicus strain RC3T, a thermoanaerobe from the Great Artesian Basin of Australia.</title>
        <authorList>
            <person name="Ogg C.D."/>
            <person name="Patel B.K.C."/>
        </authorList>
    </citation>
    <scope>NUCLEOTIDE SEQUENCE [LARGE SCALE GENOMIC DNA]</scope>
    <source>
        <strain evidence="3 4">RC3</strain>
    </source>
</reference>
<organism evidence="3 4">
    <name type="scientific">Caloramator australicus RC3</name>
    <dbReference type="NCBI Taxonomy" id="857293"/>
    <lineage>
        <taxon>Bacteria</taxon>
        <taxon>Bacillati</taxon>
        <taxon>Bacillota</taxon>
        <taxon>Clostridia</taxon>
        <taxon>Eubacteriales</taxon>
        <taxon>Clostridiaceae</taxon>
        <taxon>Caloramator</taxon>
    </lineage>
</organism>
<dbReference type="Gene3D" id="3.40.50.620">
    <property type="entry name" value="HUPs"/>
    <property type="match status" value="1"/>
</dbReference>
<keyword evidence="4" id="KW-1185">Reference proteome</keyword>
<evidence type="ECO:0000259" key="2">
    <source>
        <dbReference type="Pfam" id="PF01171"/>
    </source>
</evidence>
<evidence type="ECO:0000313" key="4">
    <source>
        <dbReference type="Proteomes" id="UP000007652"/>
    </source>
</evidence>
<dbReference type="RefSeq" id="WP_008907751.1">
    <property type="nucleotide sequence ID" value="NZ_CAKP01000017.1"/>
</dbReference>
<dbReference type="Proteomes" id="UP000007652">
    <property type="component" value="Unassembled WGS sequence"/>
</dbReference>
<dbReference type="GO" id="GO:0016740">
    <property type="term" value="F:transferase activity"/>
    <property type="evidence" value="ECO:0007669"/>
    <property type="project" value="UniProtKB-KW"/>
</dbReference>
<dbReference type="EMBL" id="CAKP01000017">
    <property type="protein sequence ID" value="CCC58033.1"/>
    <property type="molecule type" value="Genomic_DNA"/>
</dbReference>
<gene>
    <name evidence="3" type="ORF">CAAU_0384</name>
</gene>
<sequence>MQRILGRLRKCIQEFNMLQNGDRVVVGLSGGKDSTLLLYALSLYQRFSPQKFELGAITIDMGLEGMNLTPLIEFTELLNVPYKIVQTDIAKIVFDIRKETNPCSLCAKLRRGALYNSAKEMGYNKIALAHHADDAIETLLMSLFFEGRISTFSPITYFEDKDIYLIRPFVYLYEKDIRSAVKKNNVPVVKNLCPANGKTQRQSIKDLIWQLQKTIPDIKDNMLGAIENIEELNIWDKEKLRSLCNK</sequence>
<dbReference type="CDD" id="cd24138">
    <property type="entry name" value="TtcA-like"/>
    <property type="match status" value="1"/>
</dbReference>
<evidence type="ECO:0000256" key="1">
    <source>
        <dbReference type="ARBA" id="ARBA00022679"/>
    </source>
</evidence>
<dbReference type="PIRSF" id="PIRSF004976">
    <property type="entry name" value="ATPase_YdaO"/>
    <property type="match status" value="1"/>
</dbReference>
<dbReference type="InterPro" id="IPR035107">
    <property type="entry name" value="tRNA_thiolation_TtcA_Ctu1"/>
</dbReference>
<feature type="domain" description="tRNA(Ile)-lysidine/2-thiocytidine synthase N-terminal" evidence="2">
    <location>
        <begin position="24"/>
        <end position="198"/>
    </location>
</feature>
<dbReference type="SUPFAM" id="SSF52402">
    <property type="entry name" value="Adenine nucleotide alpha hydrolases-like"/>
    <property type="match status" value="1"/>
</dbReference>
<comment type="caution">
    <text evidence="3">The sequence shown here is derived from an EMBL/GenBank/DDBJ whole genome shotgun (WGS) entry which is preliminary data.</text>
</comment>
<keyword evidence="1" id="KW-0808">Transferase</keyword>
<proteinExistence type="predicted"/>
<dbReference type="PANTHER" id="PTHR43686:SF1">
    <property type="entry name" value="AMINOTRAN_5 DOMAIN-CONTAINING PROTEIN"/>
    <property type="match status" value="1"/>
</dbReference>
<dbReference type="OrthoDB" id="9801054at2"/>
<dbReference type="GO" id="GO:0008033">
    <property type="term" value="P:tRNA processing"/>
    <property type="evidence" value="ECO:0007669"/>
    <property type="project" value="InterPro"/>
</dbReference>
<dbReference type="PANTHER" id="PTHR43686">
    <property type="entry name" value="SULFURTRANSFERASE-RELATED"/>
    <property type="match status" value="1"/>
</dbReference>
<dbReference type="Pfam" id="PF01171">
    <property type="entry name" value="ATP_bind_3"/>
    <property type="match status" value="1"/>
</dbReference>
<dbReference type="AlphaFoldDB" id="G0V4J3"/>
<evidence type="ECO:0000313" key="3">
    <source>
        <dbReference type="EMBL" id="CCC58033.1"/>
    </source>
</evidence>
<protein>
    <submittedName>
        <fullName evidence="3">tRNA(Cytosine32)-2-thiocytidine synthetase</fullName>
    </submittedName>
</protein>